<comment type="cofactor">
    <cofactor evidence="1">
        <name>FAD</name>
        <dbReference type="ChEBI" id="CHEBI:57692"/>
    </cofactor>
</comment>
<dbReference type="PANTHER" id="PTHR43539">
    <property type="entry name" value="FLAVIN-BINDING MONOOXYGENASE-LIKE PROTEIN (AFU_ORTHOLOGUE AFUA_4G09220)"/>
    <property type="match status" value="1"/>
</dbReference>
<evidence type="ECO:0000313" key="8">
    <source>
        <dbReference type="EMBL" id="KAF3525195.1"/>
    </source>
</evidence>
<comment type="caution">
    <text evidence="8">The sequence shown here is derived from an EMBL/GenBank/DDBJ whole genome shotgun (WGS) entry which is preliminary data.</text>
</comment>
<evidence type="ECO:0008006" key="10">
    <source>
        <dbReference type="Google" id="ProtNLM"/>
    </source>
</evidence>
<keyword evidence="7" id="KW-0503">Monooxygenase</keyword>
<evidence type="ECO:0000256" key="7">
    <source>
        <dbReference type="ARBA" id="ARBA00023033"/>
    </source>
</evidence>
<evidence type="ECO:0000256" key="3">
    <source>
        <dbReference type="ARBA" id="ARBA00022630"/>
    </source>
</evidence>
<keyword evidence="4" id="KW-0274">FAD</keyword>
<reference evidence="8" key="1">
    <citation type="submission" date="2019-12" db="EMBL/GenBank/DDBJ databases">
        <title>Genome sequencing and annotation of Brassica cretica.</title>
        <authorList>
            <person name="Studholme D.J."/>
            <person name="Sarris P."/>
        </authorList>
    </citation>
    <scope>NUCLEOTIDE SEQUENCE</scope>
    <source>
        <strain evidence="8">PFS-109/04</strain>
        <tissue evidence="8">Leaf</tissue>
    </source>
</reference>
<protein>
    <recommendedName>
        <fullName evidence="10">FAD/NAD(P)-binding domain-containing protein</fullName>
    </recommendedName>
</protein>
<evidence type="ECO:0000256" key="6">
    <source>
        <dbReference type="ARBA" id="ARBA00023002"/>
    </source>
</evidence>
<dbReference type="InterPro" id="IPR050982">
    <property type="entry name" value="Auxin_biosynth/cation_transpt"/>
</dbReference>
<dbReference type="Proteomes" id="UP000712600">
    <property type="component" value="Unassembled WGS sequence"/>
</dbReference>
<accession>A0A8S9PT88</accession>
<evidence type="ECO:0000313" key="9">
    <source>
        <dbReference type="Proteomes" id="UP000712600"/>
    </source>
</evidence>
<comment type="similarity">
    <text evidence="2">Belongs to the FMO family.</text>
</comment>
<evidence type="ECO:0000256" key="1">
    <source>
        <dbReference type="ARBA" id="ARBA00001974"/>
    </source>
</evidence>
<dbReference type="EMBL" id="QGKX02001347">
    <property type="protein sequence ID" value="KAF3525195.1"/>
    <property type="molecule type" value="Genomic_DNA"/>
</dbReference>
<evidence type="ECO:0000256" key="4">
    <source>
        <dbReference type="ARBA" id="ARBA00022827"/>
    </source>
</evidence>
<dbReference type="GO" id="GO:0050660">
    <property type="term" value="F:flavin adenine dinucleotide binding"/>
    <property type="evidence" value="ECO:0007669"/>
    <property type="project" value="TreeGrafter"/>
</dbReference>
<evidence type="ECO:0000256" key="5">
    <source>
        <dbReference type="ARBA" id="ARBA00022857"/>
    </source>
</evidence>
<proteinExistence type="inferred from homology"/>
<name>A0A8S9PT88_BRACR</name>
<dbReference type="PANTHER" id="PTHR43539:SF93">
    <property type="entry name" value="INDOLE-3-PYRUVATE MONOOXYGENASE YUCCA10-RELATED"/>
    <property type="match status" value="1"/>
</dbReference>
<dbReference type="GO" id="GO:0004497">
    <property type="term" value="F:monooxygenase activity"/>
    <property type="evidence" value="ECO:0007669"/>
    <property type="project" value="UniProtKB-KW"/>
</dbReference>
<sequence length="197" mass="22097">MVVSWCICNRFTLRRGLGFFGLESWLCVVAYYWRFLPCTDSALVWKADACMAYAIKEMGIESCNHHKLQPVQPLEFVATEENRDQYLMEVKGLDTFTIEILHSGSCIGQRKLYLGMSLLKYFPVTMVDTLVTVLATASIQGKTLTFENGLKQDFDAIVFAIGYKSSLCNWLEGIAGAAQDAMSVAEDIKSILATIKY</sequence>
<keyword evidence="3" id="KW-0285">Flavoprotein</keyword>
<organism evidence="8 9">
    <name type="scientific">Brassica cretica</name>
    <name type="common">Mustard</name>
    <dbReference type="NCBI Taxonomy" id="69181"/>
    <lineage>
        <taxon>Eukaryota</taxon>
        <taxon>Viridiplantae</taxon>
        <taxon>Streptophyta</taxon>
        <taxon>Embryophyta</taxon>
        <taxon>Tracheophyta</taxon>
        <taxon>Spermatophyta</taxon>
        <taxon>Magnoliopsida</taxon>
        <taxon>eudicotyledons</taxon>
        <taxon>Gunneridae</taxon>
        <taxon>Pentapetalae</taxon>
        <taxon>rosids</taxon>
        <taxon>malvids</taxon>
        <taxon>Brassicales</taxon>
        <taxon>Brassicaceae</taxon>
        <taxon>Brassiceae</taxon>
        <taxon>Brassica</taxon>
    </lineage>
</organism>
<keyword evidence="5" id="KW-0521">NADP</keyword>
<keyword evidence="6" id="KW-0560">Oxidoreductase</keyword>
<dbReference type="AlphaFoldDB" id="A0A8S9PT88"/>
<gene>
    <name evidence="8" type="ORF">F2Q69_00049275</name>
</gene>
<evidence type="ECO:0000256" key="2">
    <source>
        <dbReference type="ARBA" id="ARBA00009183"/>
    </source>
</evidence>